<proteinExistence type="predicted"/>
<feature type="region of interest" description="Disordered" evidence="1">
    <location>
        <begin position="21"/>
        <end position="71"/>
    </location>
</feature>
<feature type="region of interest" description="Disordered" evidence="1">
    <location>
        <begin position="305"/>
        <end position="329"/>
    </location>
</feature>
<feature type="compositionally biased region" description="Basic and acidic residues" evidence="1">
    <location>
        <begin position="55"/>
        <end position="71"/>
    </location>
</feature>
<feature type="compositionally biased region" description="Basic and acidic residues" evidence="1">
    <location>
        <begin position="305"/>
        <end position="315"/>
    </location>
</feature>
<evidence type="ECO:0000313" key="2">
    <source>
        <dbReference type="EMBL" id="KAK2710418.1"/>
    </source>
</evidence>
<organism evidence="2 3">
    <name type="scientific">Artemia franciscana</name>
    <name type="common">Brine shrimp</name>
    <name type="synonym">Artemia sanfranciscana</name>
    <dbReference type="NCBI Taxonomy" id="6661"/>
    <lineage>
        <taxon>Eukaryota</taxon>
        <taxon>Metazoa</taxon>
        <taxon>Ecdysozoa</taxon>
        <taxon>Arthropoda</taxon>
        <taxon>Crustacea</taxon>
        <taxon>Branchiopoda</taxon>
        <taxon>Anostraca</taxon>
        <taxon>Artemiidae</taxon>
        <taxon>Artemia</taxon>
    </lineage>
</organism>
<name>A0AA88HJW3_ARTSF</name>
<feature type="region of interest" description="Disordered" evidence="1">
    <location>
        <begin position="228"/>
        <end position="290"/>
    </location>
</feature>
<feature type="compositionally biased region" description="Polar residues" evidence="1">
    <location>
        <begin position="243"/>
        <end position="261"/>
    </location>
</feature>
<evidence type="ECO:0000256" key="1">
    <source>
        <dbReference type="SAM" id="MobiDB-lite"/>
    </source>
</evidence>
<dbReference type="EMBL" id="JAVRJZ010000016">
    <property type="protein sequence ID" value="KAK2710418.1"/>
    <property type="molecule type" value="Genomic_DNA"/>
</dbReference>
<reference evidence="2" key="1">
    <citation type="submission" date="2023-07" db="EMBL/GenBank/DDBJ databases">
        <title>Chromosome-level genome assembly of Artemia franciscana.</title>
        <authorList>
            <person name="Jo E."/>
        </authorList>
    </citation>
    <scope>NUCLEOTIDE SEQUENCE</scope>
    <source>
        <tissue evidence="2">Whole body</tissue>
    </source>
</reference>
<dbReference type="Proteomes" id="UP001187531">
    <property type="component" value="Unassembled WGS sequence"/>
</dbReference>
<dbReference type="AlphaFoldDB" id="A0AA88HJW3"/>
<evidence type="ECO:0000313" key="3">
    <source>
        <dbReference type="Proteomes" id="UP001187531"/>
    </source>
</evidence>
<sequence length="358" mass="40156">MQADEKEDYYQVLFGHSRCYSTRSLSSQSSTSSSGSDSSGYTSDKNSESPSNVEKSVKEPNKFKSESNKRCDQVKKKLPELIGTHSTFDVGAKSVKHQEQLPKKKTPEFILPYMYKGCYLYGRALSIVEEENEDDQLISSDDCSIYSPSSSRACTPTKLERVNTLHNLSLLLDDSTDVMQPNLGSRSCHACQIIFDLPSKHGENLTKKENKVEKSKIQDKSVISKVRKKEDEKAVKNLKPSPKQGSFSGSKNDLQASSLSLKRNEQIKSKQPAQTTPRKRIPPLKKSASDGVQNVFKETAIRRANSDSKITEKKQIHGSMGGSFKNNETRRKNFGVTSFRSKLLDNKNYCEKDSKLVE</sequence>
<protein>
    <submittedName>
        <fullName evidence="2">Uncharacterized protein</fullName>
    </submittedName>
</protein>
<keyword evidence="3" id="KW-1185">Reference proteome</keyword>
<comment type="caution">
    <text evidence="2">The sequence shown here is derived from an EMBL/GenBank/DDBJ whole genome shotgun (WGS) entry which is preliminary data.</text>
</comment>
<accession>A0AA88HJW3</accession>
<feature type="compositionally biased region" description="Low complexity" evidence="1">
    <location>
        <begin position="21"/>
        <end position="44"/>
    </location>
</feature>
<gene>
    <name evidence="2" type="ORF">QYM36_011815</name>
</gene>
<feature type="non-terminal residue" evidence="2">
    <location>
        <position position="358"/>
    </location>
</feature>